<evidence type="ECO:0000313" key="3">
    <source>
        <dbReference type="EMBL" id="MBF9234054.1"/>
    </source>
</evidence>
<feature type="signal peptide" evidence="2">
    <location>
        <begin position="1"/>
        <end position="24"/>
    </location>
</feature>
<feature type="chain" id="PRO_5037081753" evidence="2">
    <location>
        <begin position="25"/>
        <end position="334"/>
    </location>
</feature>
<feature type="region of interest" description="Disordered" evidence="1">
    <location>
        <begin position="213"/>
        <end position="233"/>
    </location>
</feature>
<sequence length="334" mass="35841">MRKNATAAALIILGSTALAPNAWALDPVNAPVKGKFDIKIVVDATAAGAMKADLTAFDMKNHHEVTASVELAFAYAEANDTVAEGYKDPTAAFDAKAKPLSEAAAKAAPVMSPNASMMKGMQQCVELKGDTEIQACMMKLASGLQGKLQQDCKTNPGACQAIDTLTDAKSQDALTAESAKFKKSMQDYRVYTAKSCTIDASIDYFRHERRNSEGGGASYLDRTSKTNGPVRPIASEGRLPCEVKAVVGPDNTVSFSFALFDGLSFPAKNTNPVAGDKPVRLQWDATLRFPYVVKKQTSFSGEQTLSPSPRLIKDGGWETKERSRATVAWTLKLD</sequence>
<dbReference type="AlphaFoldDB" id="A0A931BQZ3"/>
<accession>A0A931BQZ3</accession>
<dbReference type="EMBL" id="JADQDO010000005">
    <property type="protein sequence ID" value="MBF9234054.1"/>
    <property type="molecule type" value="Genomic_DNA"/>
</dbReference>
<comment type="caution">
    <text evidence="3">The sequence shown here is derived from an EMBL/GenBank/DDBJ whole genome shotgun (WGS) entry which is preliminary data.</text>
</comment>
<keyword evidence="4" id="KW-1185">Reference proteome</keyword>
<proteinExistence type="predicted"/>
<name>A0A931BQZ3_9HYPH</name>
<protein>
    <submittedName>
        <fullName evidence="3">Uncharacterized protein</fullName>
    </submittedName>
</protein>
<dbReference type="Proteomes" id="UP000599312">
    <property type="component" value="Unassembled WGS sequence"/>
</dbReference>
<evidence type="ECO:0000256" key="1">
    <source>
        <dbReference type="SAM" id="MobiDB-lite"/>
    </source>
</evidence>
<keyword evidence="2" id="KW-0732">Signal</keyword>
<gene>
    <name evidence="3" type="ORF">I2H38_11750</name>
</gene>
<dbReference type="RefSeq" id="WP_196272055.1">
    <property type="nucleotide sequence ID" value="NZ_JADQDO010000005.1"/>
</dbReference>
<organism evidence="3 4">
    <name type="scientific">Microvirga alba</name>
    <dbReference type="NCBI Taxonomy" id="2791025"/>
    <lineage>
        <taxon>Bacteria</taxon>
        <taxon>Pseudomonadati</taxon>
        <taxon>Pseudomonadota</taxon>
        <taxon>Alphaproteobacteria</taxon>
        <taxon>Hyphomicrobiales</taxon>
        <taxon>Methylobacteriaceae</taxon>
        <taxon>Microvirga</taxon>
    </lineage>
</organism>
<reference evidence="3" key="1">
    <citation type="submission" date="2020-11" db="EMBL/GenBank/DDBJ databases">
        <authorList>
            <person name="Kim M.K."/>
        </authorList>
    </citation>
    <scope>NUCLEOTIDE SEQUENCE</scope>
    <source>
        <strain evidence="3">BT350</strain>
    </source>
</reference>
<evidence type="ECO:0000256" key="2">
    <source>
        <dbReference type="SAM" id="SignalP"/>
    </source>
</evidence>
<evidence type="ECO:0000313" key="4">
    <source>
        <dbReference type="Proteomes" id="UP000599312"/>
    </source>
</evidence>